<reference evidence="2 3" key="1">
    <citation type="journal article" date="2011" name="Stand. Genomic Sci.">
        <title>Complete genome sequence of Haliscomenobacter hydrossis type strain (O).</title>
        <authorList>
            <consortium name="US DOE Joint Genome Institute (JGI-PGF)"/>
            <person name="Daligault H."/>
            <person name="Lapidus A."/>
            <person name="Zeytun A."/>
            <person name="Nolan M."/>
            <person name="Lucas S."/>
            <person name="Del Rio T.G."/>
            <person name="Tice H."/>
            <person name="Cheng J.F."/>
            <person name="Tapia R."/>
            <person name="Han C."/>
            <person name="Goodwin L."/>
            <person name="Pitluck S."/>
            <person name="Liolios K."/>
            <person name="Pagani I."/>
            <person name="Ivanova N."/>
            <person name="Huntemann M."/>
            <person name="Mavromatis K."/>
            <person name="Mikhailova N."/>
            <person name="Pati A."/>
            <person name="Chen A."/>
            <person name="Palaniappan K."/>
            <person name="Land M."/>
            <person name="Hauser L."/>
            <person name="Brambilla E.M."/>
            <person name="Rohde M."/>
            <person name="Verbarg S."/>
            <person name="Goker M."/>
            <person name="Bristow J."/>
            <person name="Eisen J.A."/>
            <person name="Markowitz V."/>
            <person name="Hugenholtz P."/>
            <person name="Kyrpides N.C."/>
            <person name="Klenk H.P."/>
            <person name="Woyke T."/>
        </authorList>
    </citation>
    <scope>NUCLEOTIDE SEQUENCE [LARGE SCALE GENOMIC DNA]</scope>
    <source>
        <strain evidence="3">ATCC 27775 / DSM 1100 / LMG 10767 / O</strain>
    </source>
</reference>
<evidence type="ECO:0008006" key="4">
    <source>
        <dbReference type="Google" id="ProtNLM"/>
    </source>
</evidence>
<feature type="chain" id="PRO_5003312593" description="DUF2490 domain-containing protein" evidence="1">
    <location>
        <begin position="23"/>
        <end position="266"/>
    </location>
</feature>
<name>F4L6E1_HALH1</name>
<dbReference type="Pfam" id="PF10677">
    <property type="entry name" value="DUF2490"/>
    <property type="match status" value="1"/>
</dbReference>
<keyword evidence="3" id="KW-1185">Reference proteome</keyword>
<reference key="2">
    <citation type="submission" date="2011-04" db="EMBL/GenBank/DDBJ databases">
        <title>Complete sequence of chromosome of Haliscomenobacter hydrossis DSM 1100.</title>
        <authorList>
            <consortium name="US DOE Joint Genome Institute (JGI-PGF)"/>
            <person name="Lucas S."/>
            <person name="Han J."/>
            <person name="Lapidus A."/>
            <person name="Bruce D."/>
            <person name="Goodwin L."/>
            <person name="Pitluck S."/>
            <person name="Peters L."/>
            <person name="Kyrpides N."/>
            <person name="Mavromatis K."/>
            <person name="Ivanova N."/>
            <person name="Ovchinnikova G."/>
            <person name="Pagani I."/>
            <person name="Daligault H."/>
            <person name="Detter J.C."/>
            <person name="Han C."/>
            <person name="Land M."/>
            <person name="Hauser L."/>
            <person name="Markowitz V."/>
            <person name="Cheng J.-F."/>
            <person name="Hugenholtz P."/>
            <person name="Woyke T."/>
            <person name="Wu D."/>
            <person name="Verbarg S."/>
            <person name="Frueling A."/>
            <person name="Brambilla E."/>
            <person name="Klenk H.-P."/>
            <person name="Eisen J.A."/>
        </authorList>
    </citation>
    <scope>NUCLEOTIDE SEQUENCE</scope>
    <source>
        <strain>DSM 1100</strain>
    </source>
</reference>
<evidence type="ECO:0000256" key="1">
    <source>
        <dbReference type="SAM" id="SignalP"/>
    </source>
</evidence>
<proteinExistence type="predicted"/>
<evidence type="ECO:0000313" key="3">
    <source>
        <dbReference type="Proteomes" id="UP000008461"/>
    </source>
</evidence>
<dbReference type="STRING" id="760192.Halhy_0922"/>
<dbReference type="RefSeq" id="WP_013763381.1">
    <property type="nucleotide sequence ID" value="NC_015510.1"/>
</dbReference>
<accession>F4L6E1</accession>
<feature type="signal peptide" evidence="1">
    <location>
        <begin position="1"/>
        <end position="22"/>
    </location>
</feature>
<dbReference type="EMBL" id="CP002691">
    <property type="protein sequence ID" value="AEE48823.1"/>
    <property type="molecule type" value="Genomic_DNA"/>
</dbReference>
<protein>
    <recommendedName>
        <fullName evidence="4">DUF2490 domain-containing protein</fullName>
    </recommendedName>
</protein>
<dbReference type="Proteomes" id="UP000008461">
    <property type="component" value="Chromosome"/>
</dbReference>
<sequence>MSPRLFLLIFMLNLLFASSSFSQNTRIKDYNKIGWWATFATLKLSDKWGIHAEYQWRREAFVDRWQQSLLRIGANHQLAPNVLLRAGYAWIETFNYGEYPINGFGRDFTEHRMFQMLTLSNKISALEVSHRFMLEQRWIGRYSAPEVLREDDYFFVNRLRYMFRIQLPLKGSTLEDKEFYAGAYDEILIGFGRNVNENIFDQNRLGLLLGYRFNSSLRIEGGFFNQILQLPREIQLQGTANARNVFQHNSGLILNSYLNFDLSKDK</sequence>
<dbReference type="InterPro" id="IPR019619">
    <property type="entry name" value="DUF2490"/>
</dbReference>
<organism evidence="2 3">
    <name type="scientific">Haliscomenobacter hydrossis (strain ATCC 27775 / DSM 1100 / LMG 10767 / O)</name>
    <dbReference type="NCBI Taxonomy" id="760192"/>
    <lineage>
        <taxon>Bacteria</taxon>
        <taxon>Pseudomonadati</taxon>
        <taxon>Bacteroidota</taxon>
        <taxon>Saprospiria</taxon>
        <taxon>Saprospirales</taxon>
        <taxon>Haliscomenobacteraceae</taxon>
        <taxon>Haliscomenobacter</taxon>
    </lineage>
</organism>
<dbReference type="KEGG" id="hhy:Halhy_0922"/>
<dbReference type="eggNOG" id="COG2067">
    <property type="taxonomic scope" value="Bacteria"/>
</dbReference>
<keyword evidence="1" id="KW-0732">Signal</keyword>
<gene>
    <name evidence="2" type="ordered locus">Halhy_0922</name>
</gene>
<evidence type="ECO:0000313" key="2">
    <source>
        <dbReference type="EMBL" id="AEE48823.1"/>
    </source>
</evidence>
<dbReference type="HOGENOM" id="CLU_089264_0_0_10"/>
<dbReference type="AlphaFoldDB" id="F4L6E1"/>